<keyword evidence="3 7" id="KW-0963">Cytoplasm</keyword>
<comment type="subunit">
    <text evidence="7">Component of a fungal signal recognition particle (SRP) complex that consists of a 7SL RNA molecule (scR1) and at least six protein subunits: SRP72, SRP68, SRP54, SEC65, SRP21 and SRP14.</text>
</comment>
<evidence type="ECO:0000256" key="5">
    <source>
        <dbReference type="ARBA" id="ARBA00023135"/>
    </source>
</evidence>
<evidence type="ECO:0000256" key="1">
    <source>
        <dbReference type="ARBA" id="ARBA00004496"/>
    </source>
</evidence>
<dbReference type="AlphaFoldDB" id="A0A1Y2BIH1"/>
<evidence type="ECO:0000256" key="7">
    <source>
        <dbReference type="RuleBase" id="RU368100"/>
    </source>
</evidence>
<feature type="region of interest" description="Disordered" evidence="8">
    <location>
        <begin position="118"/>
        <end position="161"/>
    </location>
</feature>
<evidence type="ECO:0000313" key="9">
    <source>
        <dbReference type="EMBL" id="ORY34582.1"/>
    </source>
</evidence>
<dbReference type="GO" id="GO:0006614">
    <property type="term" value="P:SRP-dependent cotranslational protein targeting to membrane"/>
    <property type="evidence" value="ECO:0007669"/>
    <property type="project" value="UniProtKB-UniRule"/>
</dbReference>
<evidence type="ECO:0000256" key="8">
    <source>
        <dbReference type="SAM" id="MobiDB-lite"/>
    </source>
</evidence>
<keyword evidence="5 7" id="KW-0733">Signal recognition particle</keyword>
<dbReference type="GO" id="GO:0030942">
    <property type="term" value="F:endoplasmic reticulum signal peptide binding"/>
    <property type="evidence" value="ECO:0007669"/>
    <property type="project" value="UniProtKB-UniRule"/>
</dbReference>
<dbReference type="Proteomes" id="UP000193986">
    <property type="component" value="Unassembled WGS sequence"/>
</dbReference>
<comment type="similarity">
    <text evidence="2 7">Belongs to the SRP14 family.</text>
</comment>
<dbReference type="STRING" id="71784.A0A1Y2BIH1"/>
<feature type="compositionally biased region" description="Basic and acidic residues" evidence="8">
    <location>
        <begin position="142"/>
        <end position="161"/>
    </location>
</feature>
<dbReference type="Gene3D" id="3.30.720.10">
    <property type="entry name" value="Signal recognition particle alu RNA binding heterodimer, srp9/1"/>
    <property type="match status" value="1"/>
</dbReference>
<evidence type="ECO:0000256" key="2">
    <source>
        <dbReference type="ARBA" id="ARBA00010349"/>
    </source>
</evidence>
<dbReference type="GO" id="GO:0005786">
    <property type="term" value="C:signal recognition particle, endoplasmic reticulum targeting"/>
    <property type="evidence" value="ECO:0007669"/>
    <property type="project" value="UniProtKB-UniRule"/>
</dbReference>
<dbReference type="PANTHER" id="PTHR12013">
    <property type="entry name" value="SIGNAL RECOGNITION PARTICLE 14 KD PROTEIN"/>
    <property type="match status" value="1"/>
</dbReference>
<proteinExistence type="inferred from homology"/>
<reference evidence="9 10" key="1">
    <citation type="submission" date="2016-07" db="EMBL/GenBank/DDBJ databases">
        <title>Pervasive Adenine N6-methylation of Active Genes in Fungi.</title>
        <authorList>
            <consortium name="DOE Joint Genome Institute"/>
            <person name="Mondo S.J."/>
            <person name="Dannebaum R.O."/>
            <person name="Kuo R.C."/>
            <person name="Labutti K."/>
            <person name="Haridas S."/>
            <person name="Kuo A."/>
            <person name="Salamov A."/>
            <person name="Ahrendt S.R."/>
            <person name="Lipzen A."/>
            <person name="Sullivan W."/>
            <person name="Andreopoulos W.B."/>
            <person name="Clum A."/>
            <person name="Lindquist E."/>
            <person name="Daum C."/>
            <person name="Ramamoorthy G.K."/>
            <person name="Gryganskyi A."/>
            <person name="Culley D."/>
            <person name="Magnuson J.K."/>
            <person name="James T.Y."/>
            <person name="O'Malley M.A."/>
            <person name="Stajich J.E."/>
            <person name="Spatafora J.W."/>
            <person name="Visel A."/>
            <person name="Grigoriev I.V."/>
        </authorList>
    </citation>
    <scope>NUCLEOTIDE SEQUENCE [LARGE SCALE GENOMIC DNA]</scope>
    <source>
        <strain evidence="9 10">68-887.2</strain>
    </source>
</reference>
<protein>
    <recommendedName>
        <fullName evidence="7">Signal recognition particle subunit SRP14</fullName>
    </recommendedName>
    <alternativeName>
        <fullName evidence="7">Signal recognition particle 14 kDa protein</fullName>
    </alternativeName>
</protein>
<evidence type="ECO:0000313" key="10">
    <source>
        <dbReference type="Proteomes" id="UP000193986"/>
    </source>
</evidence>
<dbReference type="EMBL" id="MCFC01000002">
    <property type="protein sequence ID" value="ORY34582.1"/>
    <property type="molecule type" value="Genomic_DNA"/>
</dbReference>
<dbReference type="InParanoid" id="A0A1Y2BIH1"/>
<comment type="caution">
    <text evidence="9">The sequence shown here is derived from an EMBL/GenBank/DDBJ whole genome shotgun (WGS) entry which is preliminary data.</text>
</comment>
<keyword evidence="4 7" id="KW-0694">RNA-binding</keyword>
<comment type="function">
    <text evidence="7">Component of the signal recognition particle (SRP) complex, a ribonucleoprotein complex that mediates the cotranslational targeting of secretory and membrane proteins to the endoplasmic reticulum (ER).</text>
</comment>
<dbReference type="Pfam" id="PF02290">
    <property type="entry name" value="SRP14"/>
    <property type="match status" value="1"/>
</dbReference>
<accession>A0A1Y2BIH1</accession>
<feature type="compositionally biased region" description="Basic residues" evidence="8">
    <location>
        <begin position="125"/>
        <end position="141"/>
    </location>
</feature>
<dbReference type="FunCoup" id="A0A1Y2BIH1">
    <property type="interactions" value="107"/>
</dbReference>
<evidence type="ECO:0000256" key="4">
    <source>
        <dbReference type="ARBA" id="ARBA00022884"/>
    </source>
</evidence>
<sequence>MPTELLSPDDFLTRLTESFSTPQTAGSIWLTHKRLSIEDGGDAEDEEAEHEVLIRCTRGDGSKFSSKIPASSLHTFHTTYGTLLKSTFAPHMRKRDKKKEKARADAVAAKRRELYVDVDIGSGGKRGKGRRQRERKIRAQHKKEEEREKVEARETKANGSR</sequence>
<keyword evidence="10" id="KW-1185">Reference proteome</keyword>
<dbReference type="InterPro" id="IPR003210">
    <property type="entry name" value="Signal_recog_particle_SRP14"/>
</dbReference>
<dbReference type="GO" id="GO:0008312">
    <property type="term" value="F:7S RNA binding"/>
    <property type="evidence" value="ECO:0007669"/>
    <property type="project" value="UniProtKB-UniRule"/>
</dbReference>
<evidence type="ECO:0000256" key="6">
    <source>
        <dbReference type="ARBA" id="ARBA00023274"/>
    </source>
</evidence>
<name>A0A1Y2BIH1_9TREE</name>
<dbReference type="OrthoDB" id="19209at2759"/>
<evidence type="ECO:0000256" key="3">
    <source>
        <dbReference type="ARBA" id="ARBA00022490"/>
    </source>
</evidence>
<dbReference type="InterPro" id="IPR009018">
    <property type="entry name" value="Signal_recog_particle_SRP9/14"/>
</dbReference>
<dbReference type="SUPFAM" id="SSF54762">
    <property type="entry name" value="Signal recognition particle alu RNA binding heterodimer, SRP9/14"/>
    <property type="match status" value="1"/>
</dbReference>
<comment type="subcellular location">
    <subcellularLocation>
        <location evidence="1 7">Cytoplasm</location>
    </subcellularLocation>
</comment>
<organism evidence="9 10">
    <name type="scientific">Naematelia encephala</name>
    <dbReference type="NCBI Taxonomy" id="71784"/>
    <lineage>
        <taxon>Eukaryota</taxon>
        <taxon>Fungi</taxon>
        <taxon>Dikarya</taxon>
        <taxon>Basidiomycota</taxon>
        <taxon>Agaricomycotina</taxon>
        <taxon>Tremellomycetes</taxon>
        <taxon>Tremellales</taxon>
        <taxon>Naemateliaceae</taxon>
        <taxon>Naematelia</taxon>
    </lineage>
</organism>
<keyword evidence="6 7" id="KW-0687">Ribonucleoprotein</keyword>
<gene>
    <name evidence="9" type="ORF">BCR39DRAFT_513482</name>
</gene>